<evidence type="ECO:0000313" key="2">
    <source>
        <dbReference type="Proteomes" id="UP001500523"/>
    </source>
</evidence>
<dbReference type="Proteomes" id="UP001500523">
    <property type="component" value="Unassembled WGS sequence"/>
</dbReference>
<proteinExistence type="predicted"/>
<organism evidence="1 2">
    <name type="scientific">Sphingomonas cynarae</name>
    <dbReference type="NCBI Taxonomy" id="930197"/>
    <lineage>
        <taxon>Bacteria</taxon>
        <taxon>Pseudomonadati</taxon>
        <taxon>Pseudomonadota</taxon>
        <taxon>Alphaproteobacteria</taxon>
        <taxon>Sphingomonadales</taxon>
        <taxon>Sphingomonadaceae</taxon>
        <taxon>Sphingomonas</taxon>
    </lineage>
</organism>
<name>A0ABP7EDG8_9SPHN</name>
<keyword evidence="2" id="KW-1185">Reference proteome</keyword>
<comment type="caution">
    <text evidence="1">The sequence shown here is derived from an EMBL/GenBank/DDBJ whole genome shotgun (WGS) entry which is preliminary data.</text>
</comment>
<gene>
    <name evidence="1" type="ORF">GCM10022268_27120</name>
</gene>
<evidence type="ECO:0008006" key="3">
    <source>
        <dbReference type="Google" id="ProtNLM"/>
    </source>
</evidence>
<evidence type="ECO:0000313" key="1">
    <source>
        <dbReference type="EMBL" id="GAA3717307.1"/>
    </source>
</evidence>
<dbReference type="SUPFAM" id="SSF53474">
    <property type="entry name" value="alpha/beta-Hydrolases"/>
    <property type="match status" value="1"/>
</dbReference>
<protein>
    <recommendedName>
        <fullName evidence="3">Alpha/beta hydrolase</fullName>
    </recommendedName>
</protein>
<dbReference type="RefSeq" id="WP_344693941.1">
    <property type="nucleotide sequence ID" value="NZ_BAABBF010000006.1"/>
</dbReference>
<dbReference type="InterPro" id="IPR029058">
    <property type="entry name" value="AB_hydrolase_fold"/>
</dbReference>
<dbReference type="Gene3D" id="3.40.50.1820">
    <property type="entry name" value="alpha/beta hydrolase"/>
    <property type="match status" value="1"/>
</dbReference>
<dbReference type="EMBL" id="BAABBF010000006">
    <property type="protein sequence ID" value="GAA3717307.1"/>
    <property type="molecule type" value="Genomic_DNA"/>
</dbReference>
<sequence>MTIWKIFVGGGGDDWFSHIVETYHAEYAKMNPDFSCRCFSWTEGDAIRALLNGEAKGGNVTLVGHSYGGDTAFWVLRDTPNVDLLVSIDPVGRFQRSWAAIRADVGLWFNVRAEPSSDNRSFDDTIAWAGRKYPRPPAIGQPNAPNHSVIANRTHGDFRGMMRDTVGGVSGRMLLGGHHVG</sequence>
<accession>A0ABP7EDG8</accession>
<reference evidence="2" key="1">
    <citation type="journal article" date="2019" name="Int. J. Syst. Evol. Microbiol.">
        <title>The Global Catalogue of Microorganisms (GCM) 10K type strain sequencing project: providing services to taxonomists for standard genome sequencing and annotation.</title>
        <authorList>
            <consortium name="The Broad Institute Genomics Platform"/>
            <consortium name="The Broad Institute Genome Sequencing Center for Infectious Disease"/>
            <person name="Wu L."/>
            <person name="Ma J."/>
        </authorList>
    </citation>
    <scope>NUCLEOTIDE SEQUENCE [LARGE SCALE GENOMIC DNA]</scope>
    <source>
        <strain evidence="2">JCM 17498</strain>
    </source>
</reference>